<accession>A0A495PKM3</accession>
<keyword evidence="1" id="KW-0812">Transmembrane</keyword>
<proteinExistence type="predicted"/>
<dbReference type="PANTHER" id="PTHR20992:SF9">
    <property type="entry name" value="AT15442P-RELATED"/>
    <property type="match status" value="1"/>
</dbReference>
<keyword evidence="1" id="KW-1133">Transmembrane helix</keyword>
<evidence type="ECO:0000313" key="3">
    <source>
        <dbReference type="Proteomes" id="UP000276282"/>
    </source>
</evidence>
<dbReference type="Proteomes" id="UP000276282">
    <property type="component" value="Unassembled WGS sequence"/>
</dbReference>
<feature type="transmembrane region" description="Helical" evidence="1">
    <location>
        <begin position="362"/>
        <end position="382"/>
    </location>
</feature>
<evidence type="ECO:0000256" key="1">
    <source>
        <dbReference type="SAM" id="Phobius"/>
    </source>
</evidence>
<dbReference type="InterPro" id="IPR005240">
    <property type="entry name" value="DUF389"/>
</dbReference>
<feature type="transmembrane region" description="Helical" evidence="1">
    <location>
        <begin position="550"/>
        <end position="568"/>
    </location>
</feature>
<dbReference type="AlphaFoldDB" id="A0A495PKM3"/>
<keyword evidence="3" id="KW-1185">Reference proteome</keyword>
<dbReference type="Gene3D" id="2.60.200.40">
    <property type="match status" value="1"/>
</dbReference>
<feature type="transmembrane region" description="Helical" evidence="1">
    <location>
        <begin position="484"/>
        <end position="505"/>
    </location>
</feature>
<gene>
    <name evidence="2" type="ORF">BC962_2501</name>
</gene>
<feature type="transmembrane region" description="Helical" evidence="1">
    <location>
        <begin position="388"/>
        <end position="410"/>
    </location>
</feature>
<dbReference type="SUPFAM" id="SSF111331">
    <property type="entry name" value="NAD kinase/diacylglycerol kinase-like"/>
    <property type="match status" value="1"/>
</dbReference>
<dbReference type="Pfam" id="PF04087">
    <property type="entry name" value="DUF389"/>
    <property type="match status" value="1"/>
</dbReference>
<evidence type="ECO:0000313" key="2">
    <source>
        <dbReference type="EMBL" id="RKS50727.1"/>
    </source>
</evidence>
<organism evidence="2 3">
    <name type="scientific">Gillisia mitskevichiae</name>
    <dbReference type="NCBI Taxonomy" id="270921"/>
    <lineage>
        <taxon>Bacteria</taxon>
        <taxon>Pseudomonadati</taxon>
        <taxon>Bacteroidota</taxon>
        <taxon>Flavobacteriia</taxon>
        <taxon>Flavobacteriales</taxon>
        <taxon>Flavobacteriaceae</taxon>
        <taxon>Gillisia</taxon>
    </lineage>
</organism>
<feature type="transmembrane region" description="Helical" evidence="1">
    <location>
        <begin position="422"/>
        <end position="446"/>
    </location>
</feature>
<dbReference type="InterPro" id="IPR016064">
    <property type="entry name" value="NAD/diacylglycerol_kinase_sf"/>
</dbReference>
<dbReference type="PANTHER" id="PTHR20992">
    <property type="entry name" value="AT15442P-RELATED"/>
    <property type="match status" value="1"/>
</dbReference>
<dbReference type="EMBL" id="RBLG01000003">
    <property type="protein sequence ID" value="RKS50727.1"/>
    <property type="molecule type" value="Genomic_DNA"/>
</dbReference>
<sequence>MVKSKPNFDKSDILQRNRSYPTMFYLVHHQDDFENITENVIPFFEKSNFTLLTLPISEQFVPEEESVLVSYLSDENFKDLLIKTAKNEWRLALLPHPDCQKALKGLGVTGKLEEVANQILEQKEINELDLLYCNEIPVLQSVNVGDVLIFSEQKGTPGFLSEVFQFIKNIRRLPGLSHKTFLISADEEQIIHTSALGIIAVEHPSASVISKRLLNNIVLNDGKFQVLILSPQSIFQLLAFLFKSLLPKPVTKAQLPSFIGHIKTTNLKIENELPIDFSLDGEKLSAKEINLNVHNREIKLQQKSEYASKNEGVDEKKNLKIDKLPTGEKREELTQRKMPFLPRATTEEFQELFKVLKENAKLSSSFIVMMILATLIATFGLFGDSSPVIIGAMILAPIIAPIVSFSMGMVRYDTNMLKTGIVTILIGTIVALIFAAGVSMIIPLKVLTSEIDARLTPTLLDMGIAVASGIAAAYAHAKEGIAKSLAGVAIAVALVPPLAVAGIGIGWWDWEVFSGAFLLYLTNLAGIIMFAGITFLLLGFAPFRRARMGLVYTLIIISIVMIPLSLSFNRIKQEARITSKLEGTSFDDIYLRDVKVRTGKPLMVSIKLVSPEAIESEEMIKIKQQIEEKIGEPIILEVISAIEF</sequence>
<dbReference type="NCBIfam" id="TIGR00341">
    <property type="entry name" value="TIGR00341 family protein"/>
    <property type="match status" value="1"/>
</dbReference>
<protein>
    <submittedName>
        <fullName evidence="2">Putative hydrophobic protein (TIGR00341 family)</fullName>
    </submittedName>
</protein>
<feature type="transmembrane region" description="Helical" evidence="1">
    <location>
        <begin position="458"/>
        <end position="477"/>
    </location>
</feature>
<name>A0A495PKM3_9FLAO</name>
<feature type="transmembrane region" description="Helical" evidence="1">
    <location>
        <begin position="517"/>
        <end position="538"/>
    </location>
</feature>
<reference evidence="2 3" key="1">
    <citation type="submission" date="2018-10" db="EMBL/GenBank/DDBJ databases">
        <title>Genomic Encyclopedia of Archaeal and Bacterial Type Strains, Phase II (KMG-II): from individual species to whole genera.</title>
        <authorList>
            <person name="Goeker M."/>
        </authorList>
    </citation>
    <scope>NUCLEOTIDE SEQUENCE [LARGE SCALE GENOMIC DNA]</scope>
    <source>
        <strain evidence="2 3">DSM 19839</strain>
    </source>
</reference>
<comment type="caution">
    <text evidence="2">The sequence shown here is derived from an EMBL/GenBank/DDBJ whole genome shotgun (WGS) entry which is preliminary data.</text>
</comment>
<keyword evidence="1" id="KW-0472">Membrane</keyword>